<gene>
    <name evidence="9" type="ORF">BCF74_11135</name>
</gene>
<protein>
    <submittedName>
        <fullName evidence="9">Iron complex transport system permease protein</fullName>
    </submittedName>
</protein>
<dbReference type="PANTHER" id="PTHR30472:SF1">
    <property type="entry name" value="FE(3+) DICITRATE TRANSPORT SYSTEM PERMEASE PROTEIN FECC-RELATED"/>
    <property type="match status" value="1"/>
</dbReference>
<dbReference type="GO" id="GO:0005886">
    <property type="term" value="C:plasma membrane"/>
    <property type="evidence" value="ECO:0007669"/>
    <property type="project" value="UniProtKB-SubCell"/>
</dbReference>
<keyword evidence="5 8" id="KW-0812">Transmembrane</keyword>
<dbReference type="Gene3D" id="1.10.3470.10">
    <property type="entry name" value="ABC transporter involved in vitamin B12 uptake, BtuC"/>
    <property type="match status" value="1"/>
</dbReference>
<sequence length="324" mass="32112">MAIGACVLSVVLSLFVGGLGLDPATVWEALRGSAGAEAEAVVLGQRVPRTVLGVLGGAALATAGAVIQGHTRNPLADPGLLGVTAGASLAVVLAVSVFGLATPGGYLWFAFGGAALGSVLVTALGLVTGRRRDGSPAALVLAGAGISALLSTITGVVLLLDVTTLDVFRFWTVGSLTGGRGTEVILPVTPLLLAGLVLAVAHAPTLNTLSLGDDVARSLGSGLVSARLVGLTAVTLLVGSATALVGSLGFIGLIAPHVVRRFSGPDHRVLLPVCAFAGGSLVVLADVVGRMVVRPAELPVGIVLAVVGGPIFLLVVVRLLRGAR</sequence>
<dbReference type="OrthoDB" id="9782305at2"/>
<dbReference type="InterPro" id="IPR000522">
    <property type="entry name" value="ABC_transptr_permease_BtuC"/>
</dbReference>
<comment type="subcellular location">
    <subcellularLocation>
        <location evidence="1">Cell membrane</location>
        <topology evidence="1">Multi-pass membrane protein</topology>
    </subcellularLocation>
</comment>
<comment type="caution">
    <text evidence="9">The sequence shown here is derived from an EMBL/GenBank/DDBJ whole genome shotgun (WGS) entry which is preliminary data.</text>
</comment>
<evidence type="ECO:0000256" key="7">
    <source>
        <dbReference type="ARBA" id="ARBA00023136"/>
    </source>
</evidence>
<evidence type="ECO:0000256" key="5">
    <source>
        <dbReference type="ARBA" id="ARBA00022692"/>
    </source>
</evidence>
<dbReference type="AlphaFoldDB" id="A0A2T0ULI7"/>
<keyword evidence="7 8" id="KW-0472">Membrane</keyword>
<keyword evidence="10" id="KW-1185">Reference proteome</keyword>
<comment type="similarity">
    <text evidence="2">Belongs to the binding-protein-dependent transport system permease family. FecCD subfamily.</text>
</comment>
<feature type="transmembrane region" description="Helical" evidence="8">
    <location>
        <begin position="228"/>
        <end position="257"/>
    </location>
</feature>
<feature type="transmembrane region" description="Helical" evidence="8">
    <location>
        <begin position="106"/>
        <end position="127"/>
    </location>
</feature>
<dbReference type="InterPro" id="IPR037294">
    <property type="entry name" value="ABC_BtuC-like"/>
</dbReference>
<dbReference type="EMBL" id="PVTI01000011">
    <property type="protein sequence ID" value="PRY58754.1"/>
    <property type="molecule type" value="Genomic_DNA"/>
</dbReference>
<accession>A0A2T0ULI7</accession>
<organism evidence="9 10">
    <name type="scientific">Knoellia remsis</name>
    <dbReference type="NCBI Taxonomy" id="407159"/>
    <lineage>
        <taxon>Bacteria</taxon>
        <taxon>Bacillati</taxon>
        <taxon>Actinomycetota</taxon>
        <taxon>Actinomycetes</taxon>
        <taxon>Micrococcales</taxon>
        <taxon>Intrasporangiaceae</taxon>
        <taxon>Knoellia</taxon>
    </lineage>
</organism>
<dbReference type="CDD" id="cd06550">
    <property type="entry name" value="TM_ABC_iron-siderophores_like"/>
    <property type="match status" value="1"/>
</dbReference>
<feature type="transmembrane region" description="Helical" evidence="8">
    <location>
        <begin position="79"/>
        <end position="100"/>
    </location>
</feature>
<dbReference type="Pfam" id="PF01032">
    <property type="entry name" value="FecCD"/>
    <property type="match status" value="1"/>
</dbReference>
<evidence type="ECO:0000256" key="1">
    <source>
        <dbReference type="ARBA" id="ARBA00004651"/>
    </source>
</evidence>
<dbReference type="FunFam" id="1.10.3470.10:FF:000001">
    <property type="entry name" value="Vitamin B12 ABC transporter permease BtuC"/>
    <property type="match status" value="1"/>
</dbReference>
<dbReference type="GO" id="GO:0022857">
    <property type="term" value="F:transmembrane transporter activity"/>
    <property type="evidence" value="ECO:0007669"/>
    <property type="project" value="InterPro"/>
</dbReference>
<evidence type="ECO:0000313" key="9">
    <source>
        <dbReference type="EMBL" id="PRY58754.1"/>
    </source>
</evidence>
<evidence type="ECO:0000256" key="8">
    <source>
        <dbReference type="SAM" id="Phobius"/>
    </source>
</evidence>
<proteinExistence type="inferred from homology"/>
<feature type="transmembrane region" description="Helical" evidence="8">
    <location>
        <begin position="269"/>
        <end position="292"/>
    </location>
</feature>
<dbReference type="Proteomes" id="UP000237822">
    <property type="component" value="Unassembled WGS sequence"/>
</dbReference>
<name>A0A2T0ULI7_9MICO</name>
<evidence type="ECO:0000256" key="2">
    <source>
        <dbReference type="ARBA" id="ARBA00007935"/>
    </source>
</evidence>
<dbReference type="GO" id="GO:0033214">
    <property type="term" value="P:siderophore-iron import into cell"/>
    <property type="evidence" value="ECO:0007669"/>
    <property type="project" value="TreeGrafter"/>
</dbReference>
<evidence type="ECO:0000256" key="4">
    <source>
        <dbReference type="ARBA" id="ARBA00022475"/>
    </source>
</evidence>
<keyword evidence="6 8" id="KW-1133">Transmembrane helix</keyword>
<evidence type="ECO:0000256" key="3">
    <source>
        <dbReference type="ARBA" id="ARBA00022448"/>
    </source>
</evidence>
<evidence type="ECO:0000313" key="10">
    <source>
        <dbReference type="Proteomes" id="UP000237822"/>
    </source>
</evidence>
<dbReference type="RefSeq" id="WP_106297466.1">
    <property type="nucleotide sequence ID" value="NZ_PVTI01000011.1"/>
</dbReference>
<dbReference type="SUPFAM" id="SSF81345">
    <property type="entry name" value="ABC transporter involved in vitamin B12 uptake, BtuC"/>
    <property type="match status" value="1"/>
</dbReference>
<keyword evidence="4" id="KW-1003">Cell membrane</keyword>
<evidence type="ECO:0000256" key="6">
    <source>
        <dbReference type="ARBA" id="ARBA00022989"/>
    </source>
</evidence>
<dbReference type="PANTHER" id="PTHR30472">
    <property type="entry name" value="FERRIC ENTEROBACTIN TRANSPORT SYSTEM PERMEASE PROTEIN"/>
    <property type="match status" value="1"/>
</dbReference>
<keyword evidence="3" id="KW-0813">Transport</keyword>
<feature type="transmembrane region" description="Helical" evidence="8">
    <location>
        <begin position="139"/>
        <end position="160"/>
    </location>
</feature>
<feature type="transmembrane region" description="Helical" evidence="8">
    <location>
        <begin position="298"/>
        <end position="320"/>
    </location>
</feature>
<reference evidence="9 10" key="1">
    <citation type="submission" date="2018-03" db="EMBL/GenBank/DDBJ databases">
        <title>Genomic Encyclopedia of Archaeal and Bacterial Type Strains, Phase II (KMG-II): from individual species to whole genera.</title>
        <authorList>
            <person name="Goeker M."/>
        </authorList>
    </citation>
    <scope>NUCLEOTIDE SEQUENCE [LARGE SCALE GENOMIC DNA]</scope>
    <source>
        <strain evidence="9 10">ATCC BAA-1496</strain>
    </source>
</reference>